<gene>
    <name evidence="1" type="ORF">AJ78_06972</name>
</gene>
<dbReference type="VEuPathDB" id="FungiDB:AJ78_06972"/>
<sequence>RKGLEINGLNLTVIGPNQAVNSIPTKHSSKNIAFAIPSALPKVPIPATTDLWHRRLSHASQETLGHFPTDIGWD</sequence>
<organism evidence="1 2">
    <name type="scientific">Emergomyces pasteurianus Ep9510</name>
    <dbReference type="NCBI Taxonomy" id="1447872"/>
    <lineage>
        <taxon>Eukaryota</taxon>
        <taxon>Fungi</taxon>
        <taxon>Dikarya</taxon>
        <taxon>Ascomycota</taxon>
        <taxon>Pezizomycotina</taxon>
        <taxon>Eurotiomycetes</taxon>
        <taxon>Eurotiomycetidae</taxon>
        <taxon>Onygenales</taxon>
        <taxon>Ajellomycetaceae</taxon>
        <taxon>Emergomyces</taxon>
    </lineage>
</organism>
<evidence type="ECO:0008006" key="3">
    <source>
        <dbReference type="Google" id="ProtNLM"/>
    </source>
</evidence>
<proteinExistence type="predicted"/>
<feature type="non-terminal residue" evidence="1">
    <location>
        <position position="1"/>
    </location>
</feature>
<evidence type="ECO:0000313" key="1">
    <source>
        <dbReference type="EMBL" id="OJD12439.1"/>
    </source>
</evidence>
<protein>
    <recommendedName>
        <fullName evidence="3">GAG-pre-integrase domain-containing protein</fullName>
    </recommendedName>
</protein>
<evidence type="ECO:0000313" key="2">
    <source>
        <dbReference type="Proteomes" id="UP000182235"/>
    </source>
</evidence>
<dbReference type="EMBL" id="LGRN01000404">
    <property type="protein sequence ID" value="OJD12439.1"/>
    <property type="molecule type" value="Genomic_DNA"/>
</dbReference>
<reference evidence="1 2" key="1">
    <citation type="submission" date="2015-07" db="EMBL/GenBank/DDBJ databases">
        <title>Emmonsia species relationships and genome sequence.</title>
        <authorList>
            <consortium name="The Broad Institute Genomics Platform"/>
            <person name="Cuomo C.A."/>
            <person name="Munoz J.F."/>
            <person name="Imamovic A."/>
            <person name="Priest M.E."/>
            <person name="Young S."/>
            <person name="Clay O.K."/>
            <person name="McEwen J.G."/>
        </authorList>
    </citation>
    <scope>NUCLEOTIDE SEQUENCE [LARGE SCALE GENOMIC DNA]</scope>
    <source>
        <strain evidence="1 2">UAMH 9510</strain>
    </source>
</reference>
<dbReference type="Proteomes" id="UP000182235">
    <property type="component" value="Unassembled WGS sequence"/>
</dbReference>
<accession>A0A1J9Q8E9</accession>
<keyword evidence="2" id="KW-1185">Reference proteome</keyword>
<name>A0A1J9Q8E9_9EURO</name>
<dbReference type="AlphaFoldDB" id="A0A1J9Q8E9"/>
<comment type="caution">
    <text evidence="1">The sequence shown here is derived from an EMBL/GenBank/DDBJ whole genome shotgun (WGS) entry which is preliminary data.</text>
</comment>